<dbReference type="SUPFAM" id="SSF53067">
    <property type="entry name" value="Actin-like ATPase domain"/>
    <property type="match status" value="2"/>
</dbReference>
<dbReference type="EMBL" id="CP078073">
    <property type="protein sequence ID" value="QXL88048.1"/>
    <property type="molecule type" value="Genomic_DNA"/>
</dbReference>
<dbReference type="PANTHER" id="PTHR43190">
    <property type="entry name" value="N-ACETYL-D-GLUCOSAMINE KINASE"/>
    <property type="match status" value="1"/>
</dbReference>
<accession>A0A975TVB9</accession>
<dbReference type="AlphaFoldDB" id="A0A975TVB9"/>
<dbReference type="InterPro" id="IPR043129">
    <property type="entry name" value="ATPase_NBD"/>
</dbReference>
<protein>
    <submittedName>
        <fullName evidence="3">ATPase</fullName>
    </submittedName>
</protein>
<evidence type="ECO:0000313" key="2">
    <source>
        <dbReference type="EMBL" id="MBY4891248.1"/>
    </source>
</evidence>
<dbReference type="Pfam" id="PF01869">
    <property type="entry name" value="BcrAD_BadFG"/>
    <property type="match status" value="1"/>
</dbReference>
<dbReference type="Proteomes" id="UP000693972">
    <property type="component" value="Unassembled WGS sequence"/>
</dbReference>
<dbReference type="EMBL" id="JAIMBW010000001">
    <property type="protein sequence ID" value="MBY4891248.1"/>
    <property type="molecule type" value="Genomic_DNA"/>
</dbReference>
<gene>
    <name evidence="2" type="ORF">KUL25_00545</name>
    <name evidence="3" type="ORF">KUL25_00550</name>
</gene>
<dbReference type="PANTHER" id="PTHR43190:SF3">
    <property type="entry name" value="N-ACETYL-D-GLUCOSAMINE KINASE"/>
    <property type="match status" value="1"/>
</dbReference>
<sequence>MSDQPLPSVIGIDGGGTHCRFALTHSGHRFDVTLAAANASTDPEGTLATLKQGLAALAKAADVPLATLAQVPAYLGLAGVMDAQMGAEIARALPLHRAVVGDDRRTAMVGALGDADGCVIGIGTGSFMGRRTGGVDRLIGGWGFVLGDDASGAVLGRQALRCVLDVHDGLRAATPLTRALSARVGSPADIVAFASRAKPSDFAALAPDITAAAQEGDPVALTLMQEGARHIDHRLRHLGWQHPERICPLGGLATHYAPYLSPDLAAQLAAPAGTALDGALALAAQMDPAR</sequence>
<dbReference type="RefSeq" id="WP_257891133.1">
    <property type="nucleotide sequence ID" value="NZ_JAIMBW010000001.1"/>
</dbReference>
<reference evidence="3 4" key="1">
    <citation type="submission" date="2021-07" db="EMBL/GenBank/DDBJ databases">
        <title>Karlodiniumbacter phycospheric gen. nov., sp. nov., a phycosphere bacterium isolated from karlodinium veneficum.</title>
        <authorList>
            <person name="Peng Y."/>
            <person name="Jiang L."/>
            <person name="Lee J."/>
        </authorList>
    </citation>
    <scope>NUCLEOTIDE SEQUENCE</scope>
    <source>
        <strain evidence="3 4">N5</strain>
    </source>
</reference>
<organism evidence="3">
    <name type="scientific">Gymnodinialimonas phycosphaerae</name>
    <dbReference type="NCBI Taxonomy" id="2841589"/>
    <lineage>
        <taxon>Bacteria</taxon>
        <taxon>Pseudomonadati</taxon>
        <taxon>Pseudomonadota</taxon>
        <taxon>Alphaproteobacteria</taxon>
        <taxon>Rhodobacterales</taxon>
        <taxon>Paracoccaceae</taxon>
        <taxon>Gymnodinialimonas</taxon>
    </lineage>
</organism>
<evidence type="ECO:0000259" key="1">
    <source>
        <dbReference type="Pfam" id="PF01869"/>
    </source>
</evidence>
<evidence type="ECO:0000313" key="3">
    <source>
        <dbReference type="EMBL" id="QXL88048.1"/>
    </source>
</evidence>
<keyword evidence="4" id="KW-1185">Reference proteome</keyword>
<dbReference type="InterPro" id="IPR052519">
    <property type="entry name" value="Euk-type_GlcNAc_Kinase"/>
</dbReference>
<dbReference type="InterPro" id="IPR002731">
    <property type="entry name" value="ATPase_BadF"/>
</dbReference>
<dbReference type="Gene3D" id="3.30.420.40">
    <property type="match status" value="2"/>
</dbReference>
<feature type="domain" description="ATPase BadF/BadG/BcrA/BcrD type" evidence="1">
    <location>
        <begin position="10"/>
        <end position="254"/>
    </location>
</feature>
<name>A0A975TVB9_9RHOB</name>
<proteinExistence type="predicted"/>
<dbReference type="CDD" id="cd24082">
    <property type="entry name" value="ASKHA_NBD_GspK-like"/>
    <property type="match status" value="1"/>
</dbReference>
<evidence type="ECO:0000313" key="4">
    <source>
        <dbReference type="Proteomes" id="UP000693972"/>
    </source>
</evidence>